<reference evidence="2" key="1">
    <citation type="submission" date="2015-01" db="EMBL/GenBank/DDBJ databases">
        <title>The Genome Sequence of Cryptococcus gattii MMRL2647.</title>
        <authorList>
            <consortium name="The Broad Institute Genomics Platform"/>
            <person name="Cuomo C."/>
            <person name="Litvintseva A."/>
            <person name="Chen Y."/>
            <person name="Heitman J."/>
            <person name="Sun S."/>
            <person name="Springer D."/>
            <person name="Dromer F."/>
            <person name="Young S."/>
            <person name="Zeng Q."/>
            <person name="Gargeya S."/>
            <person name="Abouelleil A."/>
            <person name="Alvarado L."/>
            <person name="Chapman S.B."/>
            <person name="Gainer-Dewar J."/>
            <person name="Goldberg J."/>
            <person name="Griggs A."/>
            <person name="Gujja S."/>
            <person name="Hansen M."/>
            <person name="Howarth C."/>
            <person name="Imamovic A."/>
            <person name="Larimer J."/>
            <person name="Murphy C."/>
            <person name="Naylor J."/>
            <person name="Pearson M."/>
            <person name="Priest M."/>
            <person name="Roberts A."/>
            <person name="Saif S."/>
            <person name="Shea T."/>
            <person name="Sykes S."/>
            <person name="Wortman J."/>
            <person name="Nusbaum C."/>
            <person name="Birren B."/>
        </authorList>
    </citation>
    <scope>NUCLEOTIDE SEQUENCE [LARGE SCALE GENOMIC DNA]</scope>
    <source>
        <strain evidence="2">IND107</strain>
    </source>
</reference>
<comment type="caution">
    <text evidence="1">The sequence shown here is derived from an EMBL/GenBank/DDBJ whole genome shotgun (WGS) entry which is preliminary data.</text>
</comment>
<reference evidence="1 2" key="2">
    <citation type="submission" date="2024-01" db="EMBL/GenBank/DDBJ databases">
        <title>Comparative genomics of Cryptococcus and Kwoniella reveals pathogenesis evolution and contrasting modes of karyotype evolution via chromosome fusion or intercentromeric recombination.</title>
        <authorList>
            <person name="Coelho M.A."/>
            <person name="David-Palma M."/>
            <person name="Shea T."/>
            <person name="Bowers K."/>
            <person name="Mcginley-Smith S."/>
            <person name="Mohammad A.W."/>
            <person name="Gnirke A."/>
            <person name="Yurkov A.M."/>
            <person name="Nowrousian M."/>
            <person name="Sun S."/>
            <person name="Cuomo C.A."/>
            <person name="Heitman J."/>
        </authorList>
    </citation>
    <scope>NUCLEOTIDE SEQUENCE [LARGE SCALE GENOMIC DNA]</scope>
    <source>
        <strain evidence="1 2">IND107</strain>
    </source>
</reference>
<sequence length="135" mass="14897">MMVISSTKRTSRKGIAANNISEICLWETSDSRKPADIDTAEPDAISFSHRGPSSHLLTPIAVFSWATSQRSLFRTLGDIGESIGKLMRTLSTWTISTPYTTHSGTVPYNYTGLIFHIPLSPPPYPSYLAYQTFPA</sequence>
<gene>
    <name evidence="1" type="ORF">I308_106537</name>
</gene>
<evidence type="ECO:0000313" key="2">
    <source>
        <dbReference type="Proteomes" id="UP000054399"/>
    </source>
</evidence>
<proteinExistence type="predicted"/>
<dbReference type="GeneID" id="91993392"/>
<dbReference type="RefSeq" id="XP_066610787.1">
    <property type="nucleotide sequence ID" value="XM_066760962.1"/>
</dbReference>
<dbReference type="Proteomes" id="UP000054399">
    <property type="component" value="Unassembled WGS sequence"/>
</dbReference>
<accession>A0ABR3BHV8</accession>
<name>A0ABR3BHV8_9TREE</name>
<organism evidence="1 2">
    <name type="scientific">Cryptococcus tetragattii IND107</name>
    <dbReference type="NCBI Taxonomy" id="1296105"/>
    <lineage>
        <taxon>Eukaryota</taxon>
        <taxon>Fungi</taxon>
        <taxon>Dikarya</taxon>
        <taxon>Basidiomycota</taxon>
        <taxon>Agaricomycotina</taxon>
        <taxon>Tremellomycetes</taxon>
        <taxon>Tremellales</taxon>
        <taxon>Cryptococcaceae</taxon>
        <taxon>Cryptococcus</taxon>
        <taxon>Cryptococcus gattii species complex</taxon>
    </lineage>
</organism>
<evidence type="ECO:0000313" key="1">
    <source>
        <dbReference type="EMBL" id="KAL0240288.1"/>
    </source>
</evidence>
<protein>
    <submittedName>
        <fullName evidence="1">Uncharacterized protein</fullName>
    </submittedName>
</protein>
<keyword evidence="2" id="KW-1185">Reference proteome</keyword>
<dbReference type="EMBL" id="ATAM02000014">
    <property type="protein sequence ID" value="KAL0240288.1"/>
    <property type="molecule type" value="Genomic_DNA"/>
</dbReference>